<evidence type="ECO:0000313" key="1">
    <source>
        <dbReference type="EMBL" id="RDY06955.1"/>
    </source>
</evidence>
<dbReference type="PANTHER" id="PTHR33240:SF15">
    <property type="entry name" value="GAG-PRO-LIKE PROTEIN"/>
    <property type="match status" value="1"/>
</dbReference>
<accession>A0A371HW03</accession>
<name>A0A371HW03_MUCPR</name>
<proteinExistence type="predicted"/>
<dbReference type="PANTHER" id="PTHR33240">
    <property type="entry name" value="OS08G0508500 PROTEIN"/>
    <property type="match status" value="1"/>
</dbReference>
<comment type="caution">
    <text evidence="1">The sequence shown here is derived from an EMBL/GenBank/DDBJ whole genome shotgun (WGS) entry which is preliminary data.</text>
</comment>
<protein>
    <submittedName>
        <fullName evidence="1">Uncharacterized protein</fullName>
    </submittedName>
</protein>
<reference evidence="1" key="1">
    <citation type="submission" date="2018-05" db="EMBL/GenBank/DDBJ databases">
        <title>Draft genome of Mucuna pruriens seed.</title>
        <authorList>
            <person name="Nnadi N.E."/>
            <person name="Vos R."/>
            <person name="Hasami M.H."/>
            <person name="Devisetty U.K."/>
            <person name="Aguiy J.C."/>
        </authorList>
    </citation>
    <scope>NUCLEOTIDE SEQUENCE [LARGE SCALE GENOMIC DNA]</scope>
    <source>
        <strain evidence="1">JCA_2017</strain>
    </source>
</reference>
<organism evidence="1 2">
    <name type="scientific">Mucuna pruriens</name>
    <name type="common">Velvet bean</name>
    <name type="synonym">Dolichos pruriens</name>
    <dbReference type="NCBI Taxonomy" id="157652"/>
    <lineage>
        <taxon>Eukaryota</taxon>
        <taxon>Viridiplantae</taxon>
        <taxon>Streptophyta</taxon>
        <taxon>Embryophyta</taxon>
        <taxon>Tracheophyta</taxon>
        <taxon>Spermatophyta</taxon>
        <taxon>Magnoliopsida</taxon>
        <taxon>eudicotyledons</taxon>
        <taxon>Gunneridae</taxon>
        <taxon>Pentapetalae</taxon>
        <taxon>rosids</taxon>
        <taxon>fabids</taxon>
        <taxon>Fabales</taxon>
        <taxon>Fabaceae</taxon>
        <taxon>Papilionoideae</taxon>
        <taxon>50 kb inversion clade</taxon>
        <taxon>NPAAA clade</taxon>
        <taxon>indigoferoid/millettioid clade</taxon>
        <taxon>Phaseoleae</taxon>
        <taxon>Mucuna</taxon>
    </lineage>
</organism>
<dbReference type="AlphaFoldDB" id="A0A371HW03"/>
<dbReference type="EMBL" id="QJKJ01001575">
    <property type="protein sequence ID" value="RDY06955.1"/>
    <property type="molecule type" value="Genomic_DNA"/>
</dbReference>
<evidence type="ECO:0000313" key="2">
    <source>
        <dbReference type="Proteomes" id="UP000257109"/>
    </source>
</evidence>
<feature type="non-terminal residue" evidence="1">
    <location>
        <position position="1"/>
    </location>
</feature>
<sequence length="161" mass="18730">MVITVEVANFAMKKVLIDQGCSMEILYMSTFKQLQVPQSEIRPYQEQLVWFSGERVDTRGYIDLLTTFDDEKSMRTISVRYLMEIIETSYNILISKLALNALRAIDFTPHLVMKMAQQCYVDSLKVVTTRSSKNKEDNVMENVELDPRPSVEQDLEHIKRL</sequence>
<gene>
    <name evidence="1" type="ORF">CR513_08981</name>
</gene>
<dbReference type="OrthoDB" id="1400091at2759"/>
<keyword evidence="2" id="KW-1185">Reference proteome</keyword>
<dbReference type="Proteomes" id="UP000257109">
    <property type="component" value="Unassembled WGS sequence"/>
</dbReference>